<dbReference type="AlphaFoldDB" id="A0A0E9P7B0"/>
<name>A0A0E9P7B0_ANGAN</name>
<reference evidence="1" key="2">
    <citation type="journal article" date="2015" name="Fish Shellfish Immunol.">
        <title>Early steps in the European eel (Anguilla anguilla)-Vibrio vulnificus interaction in the gills: Role of the RtxA13 toxin.</title>
        <authorList>
            <person name="Callol A."/>
            <person name="Pajuelo D."/>
            <person name="Ebbesson L."/>
            <person name="Teles M."/>
            <person name="MacKenzie S."/>
            <person name="Amaro C."/>
        </authorList>
    </citation>
    <scope>NUCLEOTIDE SEQUENCE</scope>
</reference>
<organism evidence="1">
    <name type="scientific">Anguilla anguilla</name>
    <name type="common">European freshwater eel</name>
    <name type="synonym">Muraena anguilla</name>
    <dbReference type="NCBI Taxonomy" id="7936"/>
    <lineage>
        <taxon>Eukaryota</taxon>
        <taxon>Metazoa</taxon>
        <taxon>Chordata</taxon>
        <taxon>Craniata</taxon>
        <taxon>Vertebrata</taxon>
        <taxon>Euteleostomi</taxon>
        <taxon>Actinopterygii</taxon>
        <taxon>Neopterygii</taxon>
        <taxon>Teleostei</taxon>
        <taxon>Anguilliformes</taxon>
        <taxon>Anguillidae</taxon>
        <taxon>Anguilla</taxon>
    </lineage>
</organism>
<reference evidence="1" key="1">
    <citation type="submission" date="2014-11" db="EMBL/GenBank/DDBJ databases">
        <authorList>
            <person name="Amaro Gonzalez C."/>
        </authorList>
    </citation>
    <scope>NUCLEOTIDE SEQUENCE</scope>
</reference>
<proteinExistence type="predicted"/>
<accession>A0A0E9P7B0</accession>
<sequence length="21" mass="2634">MQTVMIKRIIRRKAWITGLYR</sequence>
<dbReference type="EMBL" id="GBXM01108046">
    <property type="protein sequence ID" value="JAH00531.1"/>
    <property type="molecule type" value="Transcribed_RNA"/>
</dbReference>
<protein>
    <submittedName>
        <fullName evidence="1">Uncharacterized protein</fullName>
    </submittedName>
</protein>
<evidence type="ECO:0000313" key="1">
    <source>
        <dbReference type="EMBL" id="JAH00531.1"/>
    </source>
</evidence>